<dbReference type="AlphaFoldDB" id="A0A1H8V6L6"/>
<evidence type="ECO:0000313" key="4">
    <source>
        <dbReference type="EMBL" id="SEP10893.1"/>
    </source>
</evidence>
<evidence type="ECO:0000256" key="2">
    <source>
        <dbReference type="ARBA" id="ARBA00022679"/>
    </source>
</evidence>
<gene>
    <name evidence="4" type="ORF">SAMN04488052_11022</name>
</gene>
<protein>
    <submittedName>
        <fullName evidence="4">SAM-dependent methyltransferase, MidA family</fullName>
    </submittedName>
</protein>
<dbReference type="PANTHER" id="PTHR12049:SF7">
    <property type="entry name" value="PROTEIN ARGININE METHYLTRANSFERASE NDUFAF7, MITOCHONDRIAL"/>
    <property type="match status" value="1"/>
</dbReference>
<keyword evidence="2 4" id="KW-0808">Transferase</keyword>
<evidence type="ECO:0000313" key="5">
    <source>
        <dbReference type="Proteomes" id="UP000199657"/>
    </source>
</evidence>
<dbReference type="InterPro" id="IPR029063">
    <property type="entry name" value="SAM-dependent_MTases_sf"/>
</dbReference>
<dbReference type="PANTHER" id="PTHR12049">
    <property type="entry name" value="PROTEIN ARGININE METHYLTRANSFERASE NDUFAF7, MITOCHONDRIAL"/>
    <property type="match status" value="1"/>
</dbReference>
<keyword evidence="1 4" id="KW-0489">Methyltransferase</keyword>
<organism evidence="4 5">
    <name type="scientific">Aquisalimonas asiatica</name>
    <dbReference type="NCBI Taxonomy" id="406100"/>
    <lineage>
        <taxon>Bacteria</taxon>
        <taxon>Pseudomonadati</taxon>
        <taxon>Pseudomonadota</taxon>
        <taxon>Gammaproteobacteria</taxon>
        <taxon>Chromatiales</taxon>
        <taxon>Ectothiorhodospiraceae</taxon>
        <taxon>Aquisalimonas</taxon>
    </lineage>
</organism>
<sequence length="404" mass="43937">MPTDSPAPMDPQTGLPTDWPAPDPDALTLSRTLAERLRARIRDSGPLPFDAWMESVLYEPGLGYYSAGQEKFGAAGDFITAPLVSPLFAWTLAGQCAEALAAVDGDTILELGPGEGSLAADLLAELDRQGRLPERYCLLERSASLRQRQQERIAEVVPHLLERVHWLDALPETPIDGVILGNEVLDALPVVRFQRHGDAIQELAVTTADGGFQWHAQPARTAVLEAVAAIESERGAPLPDGYCSELCLQLPAFMASLADTLGRGLLLLVDYGYPRNEYYRADRHQGTLVCYYRHRAHWDPLAVPGLQDVTAFVDFTAVAEGAHTAGLRILGYNTQAHFLMGAGVTELLEARRGDDPVEQARLAQQAKTLMLPGAMGERFRVLAAATSELSGISGFSLYNQLEQL</sequence>
<proteinExistence type="predicted"/>
<dbReference type="Proteomes" id="UP000199657">
    <property type="component" value="Unassembled WGS sequence"/>
</dbReference>
<accession>A0A1H8V6L6</accession>
<evidence type="ECO:0000256" key="3">
    <source>
        <dbReference type="SAM" id="MobiDB-lite"/>
    </source>
</evidence>
<dbReference type="SUPFAM" id="SSF53335">
    <property type="entry name" value="S-adenosyl-L-methionine-dependent methyltransferases"/>
    <property type="match status" value="1"/>
</dbReference>
<dbReference type="Pfam" id="PF02636">
    <property type="entry name" value="Methyltransf_28"/>
    <property type="match status" value="1"/>
</dbReference>
<dbReference type="RefSeq" id="WP_216110880.1">
    <property type="nucleotide sequence ID" value="NZ_FOEG01000010.1"/>
</dbReference>
<evidence type="ECO:0000256" key="1">
    <source>
        <dbReference type="ARBA" id="ARBA00022603"/>
    </source>
</evidence>
<dbReference type="EMBL" id="FOEG01000010">
    <property type="protein sequence ID" value="SEP10893.1"/>
    <property type="molecule type" value="Genomic_DNA"/>
</dbReference>
<feature type="region of interest" description="Disordered" evidence="3">
    <location>
        <begin position="1"/>
        <end position="24"/>
    </location>
</feature>
<name>A0A1H8V6L6_9GAMM</name>
<dbReference type="InterPro" id="IPR038375">
    <property type="entry name" value="NDUFAF7_sf"/>
</dbReference>
<dbReference type="InterPro" id="IPR003788">
    <property type="entry name" value="NDUFAF7"/>
</dbReference>
<dbReference type="Gene3D" id="3.40.50.12710">
    <property type="match status" value="1"/>
</dbReference>
<dbReference type="GO" id="GO:0032259">
    <property type="term" value="P:methylation"/>
    <property type="evidence" value="ECO:0007669"/>
    <property type="project" value="UniProtKB-KW"/>
</dbReference>
<keyword evidence="5" id="KW-1185">Reference proteome</keyword>
<dbReference type="GO" id="GO:0035243">
    <property type="term" value="F:protein-arginine omega-N symmetric methyltransferase activity"/>
    <property type="evidence" value="ECO:0007669"/>
    <property type="project" value="TreeGrafter"/>
</dbReference>
<reference evidence="4 5" key="1">
    <citation type="submission" date="2016-10" db="EMBL/GenBank/DDBJ databases">
        <authorList>
            <person name="de Groot N.N."/>
        </authorList>
    </citation>
    <scope>NUCLEOTIDE SEQUENCE [LARGE SCALE GENOMIC DNA]</scope>
    <source>
        <strain evidence="4 5">CGMCC 1.6291</strain>
    </source>
</reference>
<dbReference type="STRING" id="406100.SAMN04488052_11022"/>